<evidence type="ECO:0000313" key="1">
    <source>
        <dbReference type="EMBL" id="KZP16205.1"/>
    </source>
</evidence>
<dbReference type="Proteomes" id="UP000076532">
    <property type="component" value="Unassembled WGS sequence"/>
</dbReference>
<accession>A0A166EX50</accession>
<gene>
    <name evidence="1" type="ORF">FIBSPDRAFT_65629</name>
</gene>
<dbReference type="EMBL" id="KV417596">
    <property type="protein sequence ID" value="KZP16205.1"/>
    <property type="molecule type" value="Genomic_DNA"/>
</dbReference>
<dbReference type="AlphaFoldDB" id="A0A166EX50"/>
<keyword evidence="2" id="KW-1185">Reference proteome</keyword>
<name>A0A166EX50_9AGAM</name>
<protein>
    <submittedName>
        <fullName evidence="1">Uncharacterized protein</fullName>
    </submittedName>
</protein>
<evidence type="ECO:0000313" key="2">
    <source>
        <dbReference type="Proteomes" id="UP000076532"/>
    </source>
</evidence>
<proteinExistence type="predicted"/>
<reference evidence="1 2" key="1">
    <citation type="journal article" date="2016" name="Mol. Biol. Evol.">
        <title>Comparative Genomics of Early-Diverging Mushroom-Forming Fungi Provides Insights into the Origins of Lignocellulose Decay Capabilities.</title>
        <authorList>
            <person name="Nagy L.G."/>
            <person name="Riley R."/>
            <person name="Tritt A."/>
            <person name="Adam C."/>
            <person name="Daum C."/>
            <person name="Floudas D."/>
            <person name="Sun H."/>
            <person name="Yadav J.S."/>
            <person name="Pangilinan J."/>
            <person name="Larsson K.H."/>
            <person name="Matsuura K."/>
            <person name="Barry K."/>
            <person name="Labutti K."/>
            <person name="Kuo R."/>
            <person name="Ohm R.A."/>
            <person name="Bhattacharya S.S."/>
            <person name="Shirouzu T."/>
            <person name="Yoshinaga Y."/>
            <person name="Martin F.M."/>
            <person name="Grigoriev I.V."/>
            <person name="Hibbett D.S."/>
        </authorList>
    </citation>
    <scope>NUCLEOTIDE SEQUENCE [LARGE SCALE GENOMIC DNA]</scope>
    <source>
        <strain evidence="1 2">CBS 109695</strain>
    </source>
</reference>
<sequence length="222" mass="24880">MLRTGLAAISAQVTYFSWHFTGEISLGHWFTTAGRYVSFSPMMTLSVEPSRRRGEEYRDRSRVNLHAPHLQEDISKAKVTLTHALWRLRNDRQIPHLRSAKGKLNWGHGPSGHQTGCDCHSHPYHSPAQDVTDIITNGPRLAELPTNALHPSGFPHMTAQAQILFELNPGPESSIWSMSSDHVSNMSSSTKLWLFIASDCRGVNHTDRSPHHDPCSVDRSES</sequence>
<organism evidence="1 2">
    <name type="scientific">Athelia psychrophila</name>
    <dbReference type="NCBI Taxonomy" id="1759441"/>
    <lineage>
        <taxon>Eukaryota</taxon>
        <taxon>Fungi</taxon>
        <taxon>Dikarya</taxon>
        <taxon>Basidiomycota</taxon>
        <taxon>Agaricomycotina</taxon>
        <taxon>Agaricomycetes</taxon>
        <taxon>Agaricomycetidae</taxon>
        <taxon>Atheliales</taxon>
        <taxon>Atheliaceae</taxon>
        <taxon>Athelia</taxon>
    </lineage>
</organism>